<dbReference type="EMBL" id="JAODBU010000002">
    <property type="protein sequence ID" value="MCT7397692.1"/>
    <property type="molecule type" value="Genomic_DNA"/>
</dbReference>
<reference evidence="1" key="1">
    <citation type="submission" date="2022-09" db="EMBL/GenBank/DDBJ databases">
        <title>Eubacterium sp. LFL-14 isolated from human feces.</title>
        <authorList>
            <person name="Liu F."/>
        </authorList>
    </citation>
    <scope>NUCLEOTIDE SEQUENCE</scope>
    <source>
        <strain evidence="1">LFL-14</strain>
    </source>
</reference>
<comment type="caution">
    <text evidence="1">The sequence shown here is derived from an EMBL/GenBank/DDBJ whole genome shotgun (WGS) entry which is preliminary data.</text>
</comment>
<evidence type="ECO:0000313" key="1">
    <source>
        <dbReference type="EMBL" id="MCT7397692.1"/>
    </source>
</evidence>
<gene>
    <name evidence="1" type="ORF">N5B56_01155</name>
</gene>
<dbReference type="Proteomes" id="UP001431199">
    <property type="component" value="Unassembled WGS sequence"/>
</dbReference>
<dbReference type="RefSeq" id="WP_260978129.1">
    <property type="nucleotide sequence ID" value="NZ_JAODBU010000002.1"/>
</dbReference>
<accession>A0ABT2LWM6</accession>
<name>A0ABT2LWM6_9FIRM</name>
<organism evidence="1 2">
    <name type="scientific">Eubacterium album</name>
    <dbReference type="NCBI Taxonomy" id="2978477"/>
    <lineage>
        <taxon>Bacteria</taxon>
        <taxon>Bacillati</taxon>
        <taxon>Bacillota</taxon>
        <taxon>Clostridia</taxon>
        <taxon>Eubacteriales</taxon>
        <taxon>Eubacteriaceae</taxon>
        <taxon>Eubacterium</taxon>
    </lineage>
</organism>
<evidence type="ECO:0000313" key="2">
    <source>
        <dbReference type="Proteomes" id="UP001431199"/>
    </source>
</evidence>
<proteinExistence type="predicted"/>
<protein>
    <submittedName>
        <fullName evidence="1">Uncharacterized protein</fullName>
    </submittedName>
</protein>
<keyword evidence="2" id="KW-1185">Reference proteome</keyword>
<sequence>MTEEKKSYNKKMIGLIFNSAALVTNGNFDLHNHVKDKVKDDKQLNNFFIAVHDFGDNDTSKVMEVLKKCVEFYKKYENFYVCELQGNEKEKESKFEKVLNEANSISYENGDYALKILSALFDIFTEEV</sequence>